<dbReference type="Proteomes" id="UP000190312">
    <property type="component" value="Unassembled WGS sequence"/>
</dbReference>
<name>A0A1S9DBF8_ASPOZ</name>
<evidence type="ECO:0000313" key="2">
    <source>
        <dbReference type="Proteomes" id="UP000190312"/>
    </source>
</evidence>
<dbReference type="AlphaFoldDB" id="A0A1S9DBF8"/>
<protein>
    <submittedName>
        <fullName evidence="1">Uncharacterized protein</fullName>
    </submittedName>
</protein>
<dbReference type="OrthoDB" id="5139510at2759"/>
<dbReference type="EMBL" id="MKZY01000008">
    <property type="protein sequence ID" value="OOO06194.1"/>
    <property type="molecule type" value="Genomic_DNA"/>
</dbReference>
<accession>A0A1S9DBF8</accession>
<proteinExistence type="predicted"/>
<reference evidence="1 2" key="1">
    <citation type="submission" date="2016-10" db="EMBL/GenBank/DDBJ databases">
        <title>Genome sequencing of Aspergillus oryzae BCC7051.</title>
        <authorList>
            <person name="Thammarongtham C."/>
            <person name="Vorapreeda T."/>
            <person name="Nookaew I."/>
            <person name="Srisuk T."/>
            <person name="Land M."/>
            <person name="Jeennor S."/>
            <person name="Laoteng K."/>
        </authorList>
    </citation>
    <scope>NUCLEOTIDE SEQUENCE [LARGE SCALE GENOMIC DNA]</scope>
    <source>
        <strain evidence="1 2">BCC7051</strain>
    </source>
</reference>
<organism evidence="1 2">
    <name type="scientific">Aspergillus oryzae</name>
    <name type="common">Yellow koji mold</name>
    <dbReference type="NCBI Taxonomy" id="5062"/>
    <lineage>
        <taxon>Eukaryota</taxon>
        <taxon>Fungi</taxon>
        <taxon>Dikarya</taxon>
        <taxon>Ascomycota</taxon>
        <taxon>Pezizomycotina</taxon>
        <taxon>Eurotiomycetes</taxon>
        <taxon>Eurotiomycetidae</taxon>
        <taxon>Eurotiales</taxon>
        <taxon>Aspergillaceae</taxon>
        <taxon>Aspergillus</taxon>
        <taxon>Aspergillus subgen. Circumdati</taxon>
    </lineage>
</organism>
<evidence type="ECO:0000313" key="1">
    <source>
        <dbReference type="EMBL" id="OOO06194.1"/>
    </source>
</evidence>
<gene>
    <name evidence="1" type="ORF">OAory_01018550</name>
</gene>
<comment type="caution">
    <text evidence="1">The sequence shown here is derived from an EMBL/GenBank/DDBJ whole genome shotgun (WGS) entry which is preliminary data.</text>
</comment>
<sequence>MFLSGSQKARSVRQTYLGPSGQKRLSIVDRDKPDPEKAFIWRLPHEILAHIINIIASDPNHSPDNHGTWRQLSVKYRTAGFTSLELTDYGESPEATKQLIAWPKSLVHFYLGSFYDNPFCIDLPMLSEWLAIHKDTLKSIDIGSLSRGGDRRLFNACDFPKLEVLALSRWQLAGWSPHRDEGLTFSPLDADLLLGASLHTFTLDFTVHDQHSESWTDFGEREEHWVAKVARAAITRKAALRKIKIIFTPDYWTGREEDGYPWDRMDRIHDEISPHGLVLEYNKPALTKEEWLQVLRQESCAQSDTESLDALEMEDSERTYEGGDIREYFPRL</sequence>